<dbReference type="KEGG" id="lck:HN018_20745"/>
<accession>A0A6M8HUZ8</accession>
<evidence type="ECO:0000256" key="1">
    <source>
        <dbReference type="SAM" id="Phobius"/>
    </source>
</evidence>
<keyword evidence="1" id="KW-0472">Membrane</keyword>
<dbReference type="AlphaFoldDB" id="A0A6M8HUZ8"/>
<keyword evidence="1" id="KW-1133">Transmembrane helix</keyword>
<feature type="transmembrane region" description="Helical" evidence="1">
    <location>
        <begin position="78"/>
        <end position="99"/>
    </location>
</feature>
<evidence type="ECO:0000313" key="3">
    <source>
        <dbReference type="Proteomes" id="UP000500767"/>
    </source>
</evidence>
<dbReference type="EMBL" id="CP053708">
    <property type="protein sequence ID" value="QKE92140.1"/>
    <property type="molecule type" value="Genomic_DNA"/>
</dbReference>
<reference evidence="2 3" key="1">
    <citation type="journal article" date="2014" name="World J. Microbiol. Biotechnol.">
        <title>Biodiversity and physiological characteristics of Antarctic and Arctic lichens-associated bacteria.</title>
        <authorList>
            <person name="Lee Y.M."/>
            <person name="Kim E.H."/>
            <person name="Lee H.K."/>
            <person name="Hong S.G."/>
        </authorList>
    </citation>
    <scope>NUCLEOTIDE SEQUENCE [LARGE SCALE GENOMIC DNA]</scope>
    <source>
        <strain evidence="2 3">PAMC 26569</strain>
    </source>
</reference>
<evidence type="ECO:0000313" key="2">
    <source>
        <dbReference type="EMBL" id="QKE92140.1"/>
    </source>
</evidence>
<dbReference type="Proteomes" id="UP000500767">
    <property type="component" value="Chromosome"/>
</dbReference>
<keyword evidence="3" id="KW-1185">Reference proteome</keyword>
<name>A0A6M8HUZ8_9PROT</name>
<keyword evidence="1" id="KW-0812">Transmembrane</keyword>
<protein>
    <submittedName>
        <fullName evidence="2">Oxidase</fullName>
    </submittedName>
</protein>
<dbReference type="RefSeq" id="WP_171837024.1">
    <property type="nucleotide sequence ID" value="NZ_CP053708.1"/>
</dbReference>
<proteinExistence type="predicted"/>
<sequence length="101" mass="11365">MALVALTEADRRLLWSKMRTPAIVLVVLLLMLGTIVLLGAWLPFRQAWIIEAVLTLLMVGTVLIVSMELGAEPPIIRFFAVVGFFWVAILFGMTLLDYFTR</sequence>
<feature type="transmembrane region" description="Helical" evidence="1">
    <location>
        <begin position="48"/>
        <end position="66"/>
    </location>
</feature>
<feature type="transmembrane region" description="Helical" evidence="1">
    <location>
        <begin position="21"/>
        <end position="42"/>
    </location>
</feature>
<gene>
    <name evidence="2" type="ORF">HN018_20745</name>
</gene>
<organism evidence="2 3">
    <name type="scientific">Lichenicola cladoniae</name>
    <dbReference type="NCBI Taxonomy" id="1484109"/>
    <lineage>
        <taxon>Bacteria</taxon>
        <taxon>Pseudomonadati</taxon>
        <taxon>Pseudomonadota</taxon>
        <taxon>Alphaproteobacteria</taxon>
        <taxon>Acetobacterales</taxon>
        <taxon>Acetobacteraceae</taxon>
        <taxon>Lichenicola</taxon>
    </lineage>
</organism>